<organism evidence="1 2">
    <name type="scientific">Borreliella spielmanii A14S</name>
    <dbReference type="NCBI Taxonomy" id="498742"/>
    <lineage>
        <taxon>Bacteria</taxon>
        <taxon>Pseudomonadati</taxon>
        <taxon>Spirochaetota</taxon>
        <taxon>Spirochaetia</taxon>
        <taxon>Spirochaetales</taxon>
        <taxon>Borreliaceae</taxon>
        <taxon>Borreliella</taxon>
    </lineage>
</organism>
<keyword evidence="1" id="KW-0614">Plasmid</keyword>
<proteinExistence type="predicted"/>
<evidence type="ECO:0000313" key="2">
    <source>
        <dbReference type="Proteomes" id="UP000003481"/>
    </source>
</evidence>
<sequence>MESSFISIFDNYFMLLDFRSLQMSGNNGELGGVDLLLLVVMVRF</sequence>
<dbReference type="HOGENOM" id="CLU_3213230_0_0_12"/>
<protein>
    <submittedName>
        <fullName evidence="1">Uncharacterized protein</fullName>
    </submittedName>
</protein>
<geneLocation type="plasmid" evidence="1 2">
    <name>A14S_lp36</name>
</geneLocation>
<reference evidence="1 2" key="1">
    <citation type="journal article" date="2012" name="J. Bacteriol.">
        <title>Whole-Genome Sequences of Borrelia bissettii, Borrelia valaisiana, and Borrelia spielmanii.</title>
        <authorList>
            <person name="Schutzer S.E."/>
            <person name="Fraser-Liggett C.M."/>
            <person name="Qiu W.G."/>
            <person name="Kraiczy P."/>
            <person name="Mongodin E.F."/>
            <person name="Dunn J.J."/>
            <person name="Luft B.J."/>
            <person name="Casjens S.R."/>
        </authorList>
    </citation>
    <scope>NUCLEOTIDE SEQUENCE [LARGE SCALE GENOMIC DNA]</scope>
    <source>
        <strain evidence="1 2">A14S</strain>
        <plasmid evidence="1 2">A14S_lp36</plasmid>
    </source>
</reference>
<dbReference type="AlphaFoldDB" id="C0RBR2"/>
<dbReference type="EMBL" id="CP001466">
    <property type="protein sequence ID" value="ACN53218.1"/>
    <property type="molecule type" value="Genomic_DNA"/>
</dbReference>
<gene>
    <name evidence="1" type="ORF">BSPA14S_K0002</name>
</gene>
<evidence type="ECO:0000313" key="1">
    <source>
        <dbReference type="EMBL" id="ACN53218.1"/>
    </source>
</evidence>
<dbReference type="Proteomes" id="UP000003481">
    <property type="component" value="Plasmid A14S_lp36"/>
</dbReference>
<accession>C0RBR2</accession>
<name>C0RBR2_9SPIR</name>